<gene>
    <name evidence="4" type="ORF">E3Q01_04350</name>
    <name evidence="3" type="ORF">E3Q10_04315</name>
</gene>
<sequence>MSDLINKREDINNELNIIFSYFKDNNIKKSTPLLDKEGFPRNDLDIVTITQYRQRLTVLQNDLERINQDIYKFLEQQPKTAASSDRKPIRHSTPWSIVKSIKPSSIADNAGLLKDDLIIQFGPFSHLTLDNFEKLPGFIQENRGNDVRVIILRDNQEITYTFNLNGSPLGLLSFPHTLMSEMFNQLPTHDGTGTFIGGDFDNITFTPSSISSSLPSNISAEILDLFTDEDLVNRQPLLVSQRVKRGRRSSKPHLCSNCIDFYSDLDNSIYAQSAGLNKRPILDCNHVELPTFKYLHILPSSSNFDMQSTQSNNGVPLFTSFTSIPEEIFRV</sequence>
<dbReference type="AlphaFoldDB" id="A0A4T0LIP7"/>
<evidence type="ECO:0000313" key="3">
    <source>
        <dbReference type="EMBL" id="TIC23443.1"/>
    </source>
</evidence>
<evidence type="ECO:0000259" key="2">
    <source>
        <dbReference type="Pfam" id="PF18265"/>
    </source>
</evidence>
<accession>A0A4T0LIP7</accession>
<dbReference type="GO" id="GO:0005634">
    <property type="term" value="C:nucleus"/>
    <property type="evidence" value="ECO:0007669"/>
    <property type="project" value="TreeGrafter"/>
</dbReference>
<dbReference type="EMBL" id="SPRX01000099">
    <property type="protein sequence ID" value="TIC61456.1"/>
    <property type="molecule type" value="Genomic_DNA"/>
</dbReference>
<evidence type="ECO:0000313" key="5">
    <source>
        <dbReference type="Proteomes" id="UP000305647"/>
    </source>
</evidence>
<name>A0A4T0LIP7_9BASI</name>
<dbReference type="PANTHER" id="PTHR12651">
    <property type="entry name" value="26S PROTEASOME NON-ATPASE REGULATORY SUBUNIT 9"/>
    <property type="match status" value="1"/>
</dbReference>
<feature type="domain" description="Nas2 N-terminal" evidence="2">
    <location>
        <begin position="2"/>
        <end position="76"/>
    </location>
</feature>
<reference evidence="5 6" key="1">
    <citation type="submission" date="2019-03" db="EMBL/GenBank/DDBJ databases">
        <title>Sequencing 25 genomes of Wallemia mellicola.</title>
        <authorList>
            <person name="Gostincar C."/>
        </authorList>
    </citation>
    <scope>NUCLEOTIDE SEQUENCE [LARGE SCALE GENOMIC DNA]</scope>
    <source>
        <strain evidence="4 6">EXF-757</strain>
        <strain evidence="3 5">EXF-8738</strain>
    </source>
</reference>
<dbReference type="GO" id="GO:0005737">
    <property type="term" value="C:cytoplasm"/>
    <property type="evidence" value="ECO:0007669"/>
    <property type="project" value="TreeGrafter"/>
</dbReference>
<dbReference type="Proteomes" id="UP000305647">
    <property type="component" value="Unassembled WGS sequence"/>
</dbReference>
<dbReference type="Gene3D" id="2.30.42.10">
    <property type="match status" value="1"/>
</dbReference>
<dbReference type="GO" id="GO:0070682">
    <property type="term" value="P:proteasome regulatory particle assembly"/>
    <property type="evidence" value="ECO:0007669"/>
    <property type="project" value="InterPro"/>
</dbReference>
<dbReference type="SUPFAM" id="SSF50156">
    <property type="entry name" value="PDZ domain-like"/>
    <property type="match status" value="1"/>
</dbReference>
<dbReference type="InterPro" id="IPR035269">
    <property type="entry name" value="PSMD9"/>
</dbReference>
<evidence type="ECO:0000256" key="1">
    <source>
        <dbReference type="ARBA" id="ARBA00023186"/>
    </source>
</evidence>
<comment type="caution">
    <text evidence="4">The sequence shown here is derived from an EMBL/GenBank/DDBJ whole genome shotgun (WGS) entry which is preliminary data.</text>
</comment>
<dbReference type="Pfam" id="PF18265">
    <property type="entry name" value="Nas2_N"/>
    <property type="match status" value="1"/>
</dbReference>
<dbReference type="PANTHER" id="PTHR12651:SF1">
    <property type="entry name" value="26S PROTEASOME NON-ATPASE REGULATORY SUBUNIT 9"/>
    <property type="match status" value="1"/>
</dbReference>
<dbReference type="EMBL" id="SPRO01000091">
    <property type="protein sequence ID" value="TIC23443.1"/>
    <property type="molecule type" value="Genomic_DNA"/>
</dbReference>
<keyword evidence="1" id="KW-0143">Chaperone</keyword>
<dbReference type="InterPro" id="IPR040815">
    <property type="entry name" value="Nas2_N"/>
</dbReference>
<protein>
    <recommendedName>
        <fullName evidence="2">Nas2 N-terminal domain-containing protein</fullName>
    </recommendedName>
</protein>
<dbReference type="InterPro" id="IPR036034">
    <property type="entry name" value="PDZ_sf"/>
</dbReference>
<proteinExistence type="predicted"/>
<evidence type="ECO:0000313" key="6">
    <source>
        <dbReference type="Proteomes" id="UP000310708"/>
    </source>
</evidence>
<evidence type="ECO:0000313" key="4">
    <source>
        <dbReference type="EMBL" id="TIC61456.1"/>
    </source>
</evidence>
<dbReference type="Gene3D" id="6.10.140.1710">
    <property type="match status" value="1"/>
</dbReference>
<dbReference type="Proteomes" id="UP000310708">
    <property type="component" value="Unassembled WGS sequence"/>
</dbReference>
<organism evidence="4 6">
    <name type="scientific">Wallemia mellicola</name>
    <dbReference type="NCBI Taxonomy" id="1708541"/>
    <lineage>
        <taxon>Eukaryota</taxon>
        <taxon>Fungi</taxon>
        <taxon>Dikarya</taxon>
        <taxon>Basidiomycota</taxon>
        <taxon>Wallemiomycotina</taxon>
        <taxon>Wallemiomycetes</taxon>
        <taxon>Wallemiales</taxon>
        <taxon>Wallemiaceae</taxon>
        <taxon>Wallemia</taxon>
    </lineage>
</organism>